<dbReference type="AlphaFoldDB" id="A0A5P1F247"/>
<feature type="coiled-coil region" evidence="1">
    <location>
        <begin position="168"/>
        <end position="195"/>
    </location>
</feature>
<sequence length="244" mass="28030">MSNPRPRLLHNWATSLLTIAHKTYQQAENSPSPLGSITKTLASFTAPIIYPLENRYLSLLSYIDDRILSLEDFTMTLFPPSSYLFSMVNELALLPESFPKWYDEAIETLVSLIEPMLSKIGSTTSWEYGHDKDRMMLDIKCDVQEKKMVVVPKDEAENGGEILSVEEFGEEKKLSKKMEEEIKEVEETCKDIIGELEKMGMGNERMGEEKFGEELVEKEVKKVVEDQILDLFEESWGGQRRVVY</sequence>
<organism evidence="2 3">
    <name type="scientific">Asparagus officinalis</name>
    <name type="common">Garden asparagus</name>
    <dbReference type="NCBI Taxonomy" id="4686"/>
    <lineage>
        <taxon>Eukaryota</taxon>
        <taxon>Viridiplantae</taxon>
        <taxon>Streptophyta</taxon>
        <taxon>Embryophyta</taxon>
        <taxon>Tracheophyta</taxon>
        <taxon>Spermatophyta</taxon>
        <taxon>Magnoliopsida</taxon>
        <taxon>Liliopsida</taxon>
        <taxon>Asparagales</taxon>
        <taxon>Asparagaceae</taxon>
        <taxon>Asparagoideae</taxon>
        <taxon>Asparagus</taxon>
    </lineage>
</organism>
<gene>
    <name evidence="2" type="ORF">A4U43_C04F19200</name>
</gene>
<dbReference type="PANTHER" id="PTHR37710:SF1">
    <property type="entry name" value="TRANSMEMBRANE PROTEIN"/>
    <property type="match status" value="1"/>
</dbReference>
<accession>A0A5P1F247</accession>
<keyword evidence="3" id="KW-1185">Reference proteome</keyword>
<evidence type="ECO:0000313" key="3">
    <source>
        <dbReference type="Proteomes" id="UP000243459"/>
    </source>
</evidence>
<evidence type="ECO:0000256" key="1">
    <source>
        <dbReference type="SAM" id="Coils"/>
    </source>
</evidence>
<reference evidence="3" key="1">
    <citation type="journal article" date="2017" name="Nat. Commun.">
        <title>The asparagus genome sheds light on the origin and evolution of a young Y chromosome.</title>
        <authorList>
            <person name="Harkess A."/>
            <person name="Zhou J."/>
            <person name="Xu C."/>
            <person name="Bowers J.E."/>
            <person name="Van der Hulst R."/>
            <person name="Ayyampalayam S."/>
            <person name="Mercati F."/>
            <person name="Riccardi P."/>
            <person name="McKain M.R."/>
            <person name="Kakrana A."/>
            <person name="Tang H."/>
            <person name="Ray J."/>
            <person name="Groenendijk J."/>
            <person name="Arikit S."/>
            <person name="Mathioni S.M."/>
            <person name="Nakano M."/>
            <person name="Shan H."/>
            <person name="Telgmann-Rauber A."/>
            <person name="Kanno A."/>
            <person name="Yue Z."/>
            <person name="Chen H."/>
            <person name="Li W."/>
            <person name="Chen Y."/>
            <person name="Xu X."/>
            <person name="Zhang Y."/>
            <person name="Luo S."/>
            <person name="Chen H."/>
            <person name="Gao J."/>
            <person name="Mao Z."/>
            <person name="Pires J.C."/>
            <person name="Luo M."/>
            <person name="Kudrna D."/>
            <person name="Wing R.A."/>
            <person name="Meyers B.C."/>
            <person name="Yi K."/>
            <person name="Kong H."/>
            <person name="Lavrijsen P."/>
            <person name="Sunseri F."/>
            <person name="Falavigna A."/>
            <person name="Ye Y."/>
            <person name="Leebens-Mack J.H."/>
            <person name="Chen G."/>
        </authorList>
    </citation>
    <scope>NUCLEOTIDE SEQUENCE [LARGE SCALE GENOMIC DNA]</scope>
    <source>
        <strain evidence="3">cv. DH0086</strain>
    </source>
</reference>
<dbReference type="Proteomes" id="UP000243459">
    <property type="component" value="Chromosome 4"/>
</dbReference>
<name>A0A5P1F247_ASPOF</name>
<dbReference type="OMA" id="HESHAKG"/>
<dbReference type="PANTHER" id="PTHR37710">
    <property type="entry name" value="TRANSMEMBRANE PROTEIN"/>
    <property type="match status" value="1"/>
</dbReference>
<keyword evidence="1" id="KW-0175">Coiled coil</keyword>
<dbReference type="EMBL" id="CM007384">
    <property type="protein sequence ID" value="ONK72415.1"/>
    <property type="molecule type" value="Genomic_DNA"/>
</dbReference>
<proteinExistence type="predicted"/>
<dbReference type="Gramene" id="ONK72415">
    <property type="protein sequence ID" value="ONK72415"/>
    <property type="gene ID" value="A4U43_C04F19200"/>
</dbReference>
<dbReference type="OrthoDB" id="684392at2759"/>
<evidence type="ECO:0000313" key="2">
    <source>
        <dbReference type="EMBL" id="ONK72415.1"/>
    </source>
</evidence>
<protein>
    <submittedName>
        <fullName evidence="2">Uncharacterized protein</fullName>
    </submittedName>
</protein>